<proteinExistence type="predicted"/>
<keyword evidence="3" id="KW-0234">DNA repair</keyword>
<accession>A0A0A9CPY9</accession>
<organism evidence="5">
    <name type="scientific">Arundo donax</name>
    <name type="common">Giant reed</name>
    <name type="synonym">Donax arundinaceus</name>
    <dbReference type="NCBI Taxonomy" id="35708"/>
    <lineage>
        <taxon>Eukaryota</taxon>
        <taxon>Viridiplantae</taxon>
        <taxon>Streptophyta</taxon>
        <taxon>Embryophyta</taxon>
        <taxon>Tracheophyta</taxon>
        <taxon>Spermatophyta</taxon>
        <taxon>Magnoliopsida</taxon>
        <taxon>Liliopsida</taxon>
        <taxon>Poales</taxon>
        <taxon>Poaceae</taxon>
        <taxon>PACMAD clade</taxon>
        <taxon>Arundinoideae</taxon>
        <taxon>Arundineae</taxon>
        <taxon>Arundo</taxon>
    </lineage>
</organism>
<comment type="subcellular location">
    <subcellularLocation>
        <location evidence="1">Nucleus</location>
    </subcellularLocation>
</comment>
<name>A0A0A9CPY9_ARUDO</name>
<protein>
    <submittedName>
        <fullName evidence="5">60S ribosomal protein L37a</fullName>
    </submittedName>
</protein>
<dbReference type="PANTHER" id="PTHR12663">
    <property type="entry name" value="ANDROGEN INDUCED INHIBITOR OF PROLIFERATION AS3 / PDS5-RELATED"/>
    <property type="match status" value="1"/>
</dbReference>
<dbReference type="Pfam" id="PF20168">
    <property type="entry name" value="PDS5"/>
    <property type="match status" value="1"/>
</dbReference>
<dbReference type="GO" id="GO:0007064">
    <property type="term" value="P:mitotic sister chromatid cohesion"/>
    <property type="evidence" value="ECO:0007669"/>
    <property type="project" value="InterPro"/>
</dbReference>
<keyword evidence="5" id="KW-0689">Ribosomal protein</keyword>
<dbReference type="InterPro" id="IPR039776">
    <property type="entry name" value="Pds5"/>
</dbReference>
<dbReference type="GO" id="GO:0005840">
    <property type="term" value="C:ribosome"/>
    <property type="evidence" value="ECO:0007669"/>
    <property type="project" value="UniProtKB-KW"/>
</dbReference>
<reference evidence="5" key="2">
    <citation type="journal article" date="2015" name="Data Brief">
        <title>Shoot transcriptome of the giant reed, Arundo donax.</title>
        <authorList>
            <person name="Barrero R.A."/>
            <person name="Guerrero F.D."/>
            <person name="Moolhuijzen P."/>
            <person name="Goolsby J.A."/>
            <person name="Tidwell J."/>
            <person name="Bellgard S.E."/>
            <person name="Bellgard M.I."/>
        </authorList>
    </citation>
    <scope>NUCLEOTIDE SEQUENCE</scope>
    <source>
        <tissue evidence="5">Shoot tissue taken approximately 20 cm above the soil surface</tissue>
    </source>
</reference>
<evidence type="ECO:0000256" key="2">
    <source>
        <dbReference type="ARBA" id="ARBA00022763"/>
    </source>
</evidence>
<dbReference type="EMBL" id="GBRH01219481">
    <property type="protein sequence ID" value="JAD78414.1"/>
    <property type="molecule type" value="Transcribed_RNA"/>
</dbReference>
<evidence type="ECO:0000256" key="4">
    <source>
        <dbReference type="ARBA" id="ARBA00023242"/>
    </source>
</evidence>
<keyword evidence="4" id="KW-0539">Nucleus</keyword>
<keyword evidence="5" id="KW-0687">Ribonucleoprotein</keyword>
<reference evidence="5" key="1">
    <citation type="submission" date="2014-09" db="EMBL/GenBank/DDBJ databases">
        <authorList>
            <person name="Magalhaes I.L.F."/>
            <person name="Oliveira U."/>
            <person name="Santos F.R."/>
            <person name="Vidigal T.H.D.A."/>
            <person name="Brescovit A.D."/>
            <person name="Santos A.J."/>
        </authorList>
    </citation>
    <scope>NUCLEOTIDE SEQUENCE</scope>
    <source>
        <tissue evidence="5">Shoot tissue taken approximately 20 cm above the soil surface</tissue>
    </source>
</reference>
<dbReference type="GO" id="GO:0000785">
    <property type="term" value="C:chromatin"/>
    <property type="evidence" value="ECO:0007669"/>
    <property type="project" value="TreeGrafter"/>
</dbReference>
<evidence type="ECO:0000256" key="1">
    <source>
        <dbReference type="ARBA" id="ARBA00004123"/>
    </source>
</evidence>
<dbReference type="GO" id="GO:0005634">
    <property type="term" value="C:nucleus"/>
    <property type="evidence" value="ECO:0007669"/>
    <property type="project" value="UniProtKB-SubCell"/>
</dbReference>
<dbReference type="PANTHER" id="PTHR12663:SF50">
    <property type="entry name" value="SISTER CHROMATID COHESION PROTEIN PDS5 HOMOLOG B"/>
    <property type="match status" value="1"/>
</dbReference>
<evidence type="ECO:0000313" key="5">
    <source>
        <dbReference type="EMBL" id="JAD78414.1"/>
    </source>
</evidence>
<keyword evidence="2" id="KW-0227">DNA damage</keyword>
<sequence>MLIFIYVTESLKGMLLDFDDKVRIRAVYTVCDLAKSNLSLVPPEVILEAADRLRDKKMSIHC</sequence>
<dbReference type="GO" id="GO:0006281">
    <property type="term" value="P:DNA repair"/>
    <property type="evidence" value="ECO:0007669"/>
    <property type="project" value="UniProtKB-KW"/>
</dbReference>
<dbReference type="AlphaFoldDB" id="A0A0A9CPY9"/>
<evidence type="ECO:0000256" key="3">
    <source>
        <dbReference type="ARBA" id="ARBA00023204"/>
    </source>
</evidence>